<reference evidence="1 2" key="1">
    <citation type="submission" date="2024-05" db="EMBL/GenBank/DDBJ databases">
        <authorList>
            <person name="Wallberg A."/>
        </authorList>
    </citation>
    <scope>NUCLEOTIDE SEQUENCE [LARGE SCALE GENOMIC DNA]</scope>
</reference>
<dbReference type="Proteomes" id="UP001497623">
    <property type="component" value="Unassembled WGS sequence"/>
</dbReference>
<dbReference type="AlphaFoldDB" id="A0AAV2SGT3"/>
<protein>
    <submittedName>
        <fullName evidence="1">Uncharacterized protein</fullName>
    </submittedName>
</protein>
<evidence type="ECO:0000313" key="2">
    <source>
        <dbReference type="Proteomes" id="UP001497623"/>
    </source>
</evidence>
<name>A0AAV2SGT3_MEGNR</name>
<sequence length="150" mass="16377">SVHNLGDQLSGRSNSRGEDKILAHSELIDRFKVILQKSTDFVFMAAWSSVESMASTVLQECSVGASQDGFSLYLLELLLGAVSAVTQRRGLSSLAHLIDGSNSERSGWERVVWSCQDILRLHLTHLMALVTAPRTSTHTRTAATTALVNH</sequence>
<keyword evidence="2" id="KW-1185">Reference proteome</keyword>
<evidence type="ECO:0000313" key="1">
    <source>
        <dbReference type="EMBL" id="CAL4183102.1"/>
    </source>
</evidence>
<proteinExistence type="predicted"/>
<feature type="non-terminal residue" evidence="1">
    <location>
        <position position="1"/>
    </location>
</feature>
<comment type="caution">
    <text evidence="1">The sequence shown here is derived from an EMBL/GenBank/DDBJ whole genome shotgun (WGS) entry which is preliminary data.</text>
</comment>
<accession>A0AAV2SGT3</accession>
<feature type="non-terminal residue" evidence="1">
    <location>
        <position position="150"/>
    </location>
</feature>
<dbReference type="EMBL" id="CAXKWB010060499">
    <property type="protein sequence ID" value="CAL4183102.1"/>
    <property type="molecule type" value="Genomic_DNA"/>
</dbReference>
<organism evidence="1 2">
    <name type="scientific">Meganyctiphanes norvegica</name>
    <name type="common">Northern krill</name>
    <name type="synonym">Thysanopoda norvegica</name>
    <dbReference type="NCBI Taxonomy" id="48144"/>
    <lineage>
        <taxon>Eukaryota</taxon>
        <taxon>Metazoa</taxon>
        <taxon>Ecdysozoa</taxon>
        <taxon>Arthropoda</taxon>
        <taxon>Crustacea</taxon>
        <taxon>Multicrustacea</taxon>
        <taxon>Malacostraca</taxon>
        <taxon>Eumalacostraca</taxon>
        <taxon>Eucarida</taxon>
        <taxon>Euphausiacea</taxon>
        <taxon>Euphausiidae</taxon>
        <taxon>Meganyctiphanes</taxon>
    </lineage>
</organism>
<gene>
    <name evidence="1" type="ORF">MNOR_LOCUS35659</name>
</gene>